<evidence type="ECO:0008006" key="4">
    <source>
        <dbReference type="Google" id="ProtNLM"/>
    </source>
</evidence>
<evidence type="ECO:0000313" key="2">
    <source>
        <dbReference type="EMBL" id="MDM4018970.1"/>
    </source>
</evidence>
<reference evidence="2 3" key="1">
    <citation type="submission" date="2023-06" db="EMBL/GenBank/DDBJ databases">
        <title>Roseiconus lacunae JC819 isolated from Gulf of Mannar region, Tamil Nadu.</title>
        <authorList>
            <person name="Pk S."/>
            <person name="Ch S."/>
            <person name="Ch V.R."/>
        </authorList>
    </citation>
    <scope>NUCLEOTIDE SEQUENCE [LARGE SCALE GENOMIC DNA]</scope>
    <source>
        <strain evidence="2 3">JC819</strain>
    </source>
</reference>
<proteinExistence type="predicted"/>
<organism evidence="2 3">
    <name type="scientific">Roseiconus lacunae</name>
    <dbReference type="NCBI Taxonomy" id="2605694"/>
    <lineage>
        <taxon>Bacteria</taxon>
        <taxon>Pseudomonadati</taxon>
        <taxon>Planctomycetota</taxon>
        <taxon>Planctomycetia</taxon>
        <taxon>Pirellulales</taxon>
        <taxon>Pirellulaceae</taxon>
        <taxon>Roseiconus</taxon>
    </lineage>
</organism>
<feature type="region of interest" description="Disordered" evidence="1">
    <location>
        <begin position="182"/>
        <end position="202"/>
    </location>
</feature>
<accession>A0ABT7PR27</accession>
<gene>
    <name evidence="2" type="ORF">QTN89_26185</name>
</gene>
<dbReference type="EMBL" id="JASZZN010000029">
    <property type="protein sequence ID" value="MDM4018970.1"/>
    <property type="molecule type" value="Genomic_DNA"/>
</dbReference>
<evidence type="ECO:0000313" key="3">
    <source>
        <dbReference type="Proteomes" id="UP001239462"/>
    </source>
</evidence>
<keyword evidence="3" id="KW-1185">Reference proteome</keyword>
<name>A0ABT7PR27_9BACT</name>
<sequence length="202" mass="22868">MQRLATEARILAYQDLAAVASVSGLALETVQTYANLFFDVVGRMDARGWIKNTVVLDSRYANDFLRSELYRQAYFGGPEVAEHWLQHLTNLDRGAEHDLTTQIGRERERLELEILAAQLPSPLPARIATAFMTESNLQRTPIPNLNSSMSQFAVSAISKRLNDADLDLVFAKLIGREKSRTRYRQSKEFPIPKSERKKRSAA</sequence>
<protein>
    <recommendedName>
        <fullName evidence="4">DUF4158 domain-containing protein</fullName>
    </recommendedName>
</protein>
<evidence type="ECO:0000256" key="1">
    <source>
        <dbReference type="SAM" id="MobiDB-lite"/>
    </source>
</evidence>
<comment type="caution">
    <text evidence="2">The sequence shown here is derived from an EMBL/GenBank/DDBJ whole genome shotgun (WGS) entry which is preliminary data.</text>
</comment>
<dbReference type="RefSeq" id="WP_289166987.1">
    <property type="nucleotide sequence ID" value="NZ_JASZZN010000029.1"/>
</dbReference>
<dbReference type="Proteomes" id="UP001239462">
    <property type="component" value="Unassembled WGS sequence"/>
</dbReference>